<evidence type="ECO:0000313" key="2">
    <source>
        <dbReference type="EMBL" id="CAJ2505772.1"/>
    </source>
</evidence>
<evidence type="ECO:0000256" key="1">
    <source>
        <dbReference type="SAM" id="Phobius"/>
    </source>
</evidence>
<evidence type="ECO:0000313" key="3">
    <source>
        <dbReference type="Proteomes" id="UP001295740"/>
    </source>
</evidence>
<accession>A0AAI8VJ03</accession>
<dbReference type="EMBL" id="CAUWAG010000007">
    <property type="protein sequence ID" value="CAJ2505772.1"/>
    <property type="molecule type" value="Genomic_DNA"/>
</dbReference>
<dbReference type="AlphaFoldDB" id="A0AAI8VJ03"/>
<feature type="transmembrane region" description="Helical" evidence="1">
    <location>
        <begin position="20"/>
        <end position="42"/>
    </location>
</feature>
<organism evidence="2 3">
    <name type="scientific">Anthostomella pinea</name>
    <dbReference type="NCBI Taxonomy" id="933095"/>
    <lineage>
        <taxon>Eukaryota</taxon>
        <taxon>Fungi</taxon>
        <taxon>Dikarya</taxon>
        <taxon>Ascomycota</taxon>
        <taxon>Pezizomycotina</taxon>
        <taxon>Sordariomycetes</taxon>
        <taxon>Xylariomycetidae</taxon>
        <taxon>Xylariales</taxon>
        <taxon>Xylariaceae</taxon>
        <taxon>Anthostomella</taxon>
    </lineage>
</organism>
<protein>
    <submittedName>
        <fullName evidence="2">Uu.00g131660.m01.CDS01</fullName>
    </submittedName>
</protein>
<name>A0AAI8VJ03_9PEZI</name>
<keyword evidence="1" id="KW-1133">Transmembrane helix</keyword>
<proteinExistence type="predicted"/>
<keyword evidence="1" id="KW-0812">Transmembrane</keyword>
<sequence>MDPTMKFGKDAYASTELLNKVALSIVGTTALCWLVLAAFFWYQFFKPLKKVRVEIEEGIELRDLRRGPRSKPRVASWWLEH</sequence>
<dbReference type="Proteomes" id="UP001295740">
    <property type="component" value="Unassembled WGS sequence"/>
</dbReference>
<comment type="caution">
    <text evidence="2">The sequence shown here is derived from an EMBL/GenBank/DDBJ whole genome shotgun (WGS) entry which is preliminary data.</text>
</comment>
<gene>
    <name evidence="2" type="ORF">KHLLAP_LOCUS6240</name>
</gene>
<keyword evidence="3" id="KW-1185">Reference proteome</keyword>
<keyword evidence="1" id="KW-0472">Membrane</keyword>
<reference evidence="2" key="1">
    <citation type="submission" date="2023-10" db="EMBL/GenBank/DDBJ databases">
        <authorList>
            <person name="Hackl T."/>
        </authorList>
    </citation>
    <scope>NUCLEOTIDE SEQUENCE</scope>
</reference>